<accession>A0ABC9Z1V0</accession>
<organism evidence="5 6">
    <name type="scientific">Nocardia seriolae</name>
    <dbReference type="NCBI Taxonomy" id="37332"/>
    <lineage>
        <taxon>Bacteria</taxon>
        <taxon>Bacillati</taxon>
        <taxon>Actinomycetota</taxon>
        <taxon>Actinomycetes</taxon>
        <taxon>Mycobacteriales</taxon>
        <taxon>Nocardiaceae</taxon>
        <taxon>Nocardia</taxon>
    </lineage>
</organism>
<gene>
    <name evidence="4" type="ORF">NS506_02281</name>
    <name evidence="5" type="ORF">NSK11_contig00120-0018</name>
</gene>
<dbReference type="AlphaFoldDB" id="A0ABC9Z1V0"/>
<evidence type="ECO:0000313" key="7">
    <source>
        <dbReference type="Proteomes" id="UP000180166"/>
    </source>
</evidence>
<feature type="region of interest" description="Disordered" evidence="2">
    <location>
        <begin position="1"/>
        <end position="21"/>
    </location>
</feature>
<feature type="domain" description="TerD" evidence="3">
    <location>
        <begin position="102"/>
        <end position="288"/>
    </location>
</feature>
<dbReference type="Gene3D" id="2.60.60.30">
    <property type="entry name" value="sav2460 like domains"/>
    <property type="match status" value="1"/>
</dbReference>
<reference evidence="6" key="1">
    <citation type="submission" date="2015-07" db="EMBL/GenBank/DDBJ databases">
        <title>Nocardia seriolae U-1 whole genome shotgun sequence.</title>
        <authorList>
            <person name="Imajoh M."/>
            <person name="Fukumoto Y."/>
            <person name="Sukeda M."/>
            <person name="Yamane J."/>
            <person name="Yamasaki K."/>
            <person name="Shimizu M."/>
            <person name="Ohnishi K."/>
            <person name="Oshima S."/>
        </authorList>
    </citation>
    <scope>NUCLEOTIDE SEQUENCE [LARGE SCALE GENOMIC DNA]</scope>
    <source>
        <strain evidence="6">U-1</strain>
    </source>
</reference>
<dbReference type="PANTHER" id="PTHR32097">
    <property type="entry name" value="CAMP-BINDING PROTEIN 1-RELATED"/>
    <property type="match status" value="1"/>
</dbReference>
<dbReference type="KEGG" id="nsr:NS506_02281"/>
<reference evidence="5 6" key="2">
    <citation type="journal article" date="2016" name="Genome Announc.">
        <title>Draft Genome Sequence of Erythromycin- and Oxytetracycline-Sensitive Nocardia seriolae Strain U-1 (NBRC 110359).</title>
        <authorList>
            <person name="Imajoh M."/>
            <person name="Sukeda M."/>
            <person name="Shimizu M."/>
            <person name="Yamane J."/>
            <person name="Ohnishi K."/>
            <person name="Oshima S."/>
        </authorList>
    </citation>
    <scope>NUCLEOTIDE SEQUENCE [LARGE SCALE GENOMIC DNA]</scope>
    <source>
        <strain evidence="5 6">U-1</strain>
    </source>
</reference>
<protein>
    <submittedName>
        <fullName evidence="4 5">Tellurium resistance protein</fullName>
    </submittedName>
</protein>
<feature type="compositionally biased region" description="Basic and acidic residues" evidence="2">
    <location>
        <begin position="1"/>
        <end position="10"/>
    </location>
</feature>
<feature type="region of interest" description="Disordered" evidence="2">
    <location>
        <begin position="78"/>
        <end position="106"/>
    </location>
</feature>
<evidence type="ECO:0000256" key="2">
    <source>
        <dbReference type="SAM" id="MobiDB-lite"/>
    </source>
</evidence>
<dbReference type="Pfam" id="PF02342">
    <property type="entry name" value="TerD"/>
    <property type="match status" value="1"/>
</dbReference>
<dbReference type="InterPro" id="IPR003325">
    <property type="entry name" value="TerD"/>
</dbReference>
<dbReference type="InterPro" id="IPR051324">
    <property type="entry name" value="Stress/Tellurium_Resist"/>
</dbReference>
<evidence type="ECO:0000256" key="1">
    <source>
        <dbReference type="ARBA" id="ARBA00008775"/>
    </source>
</evidence>
<evidence type="ECO:0000259" key="3">
    <source>
        <dbReference type="Pfam" id="PF02342"/>
    </source>
</evidence>
<dbReference type="EMBL" id="CP017839">
    <property type="protein sequence ID" value="APA96347.1"/>
    <property type="molecule type" value="Genomic_DNA"/>
</dbReference>
<dbReference type="Proteomes" id="UP000037179">
    <property type="component" value="Unassembled WGS sequence"/>
</dbReference>
<evidence type="ECO:0000313" key="6">
    <source>
        <dbReference type="Proteomes" id="UP000037179"/>
    </source>
</evidence>
<dbReference type="PANTHER" id="PTHR32097:SF4">
    <property type="entry name" value="GENERAL STRESS PROTEIN 16U"/>
    <property type="match status" value="1"/>
</dbReference>
<sequence>MTVGEGEPRSEPAPGRSRSAVDGLGLAARLRAEVFEAHAEAVRAVAGDPGAPLGRDLVELLALQRRIADLADRLAADEVAGPPRREDDGERIHRSHGEGSSMSVSLAKGGNVSLSKQAPNLTKVAVALGWDVRSTTGADFDLDASAMACGPNQRVVSDKHFVFYNNLRSPEGAIEHTGDNLTGAGEGDDEVINVDLAAMPPTITNIFFPVSIYEAETRRQAFGQVRNAYIRVIDAVTGSELTRFDLSEDASTETAMVFGELYRHGNEWKFRAIGQGYASGLAGIARDYGVNV</sequence>
<proteinExistence type="inferred from homology"/>
<evidence type="ECO:0000313" key="4">
    <source>
        <dbReference type="EMBL" id="APA96347.1"/>
    </source>
</evidence>
<feature type="compositionally biased region" description="Basic and acidic residues" evidence="2">
    <location>
        <begin position="83"/>
        <end position="97"/>
    </location>
</feature>
<evidence type="ECO:0000313" key="5">
    <source>
        <dbReference type="EMBL" id="GAP31612.1"/>
    </source>
</evidence>
<reference evidence="4 7" key="3">
    <citation type="submission" date="2016-10" db="EMBL/GenBank/DDBJ databases">
        <title>Genome sequence of Nocardia seriolae strain EM150506, isolated from Anguila japonica.</title>
        <authorList>
            <person name="Han H.-J."/>
        </authorList>
    </citation>
    <scope>NUCLEOTIDE SEQUENCE [LARGE SCALE GENOMIC DNA]</scope>
    <source>
        <strain evidence="4 7">EM150506</strain>
    </source>
</reference>
<name>A0ABC9Z1V0_9NOCA</name>
<dbReference type="Proteomes" id="UP000180166">
    <property type="component" value="Chromosome"/>
</dbReference>
<dbReference type="EMBL" id="BBYQ01000120">
    <property type="protein sequence ID" value="GAP31612.1"/>
    <property type="molecule type" value="Genomic_DNA"/>
</dbReference>
<keyword evidence="6" id="KW-1185">Reference proteome</keyword>
<comment type="similarity">
    <text evidence="1">Belongs to the CAPAB/TerDEXZ family.</text>
</comment>
<dbReference type="CDD" id="cd06974">
    <property type="entry name" value="TerD_like"/>
    <property type="match status" value="1"/>
</dbReference>